<dbReference type="AlphaFoldDB" id="A0A1I6ZCM6"/>
<reference evidence="2" key="1">
    <citation type="submission" date="2016-10" db="EMBL/GenBank/DDBJ databases">
        <authorList>
            <person name="Varghese N."/>
            <person name="Submissions S."/>
        </authorList>
    </citation>
    <scope>NUCLEOTIDE SEQUENCE [LARGE SCALE GENOMIC DNA]</scope>
    <source>
        <strain evidence="2">DSM 46136</strain>
    </source>
</reference>
<accession>A0A1I6ZCM6</accession>
<dbReference type="Proteomes" id="UP000199546">
    <property type="component" value="Unassembled WGS sequence"/>
</dbReference>
<evidence type="ECO:0000313" key="2">
    <source>
        <dbReference type="Proteomes" id="UP000199546"/>
    </source>
</evidence>
<proteinExistence type="predicted"/>
<keyword evidence="2" id="KW-1185">Reference proteome</keyword>
<organism evidence="1 2">
    <name type="scientific">Geodermatophilus amargosae</name>
    <dbReference type="NCBI Taxonomy" id="1296565"/>
    <lineage>
        <taxon>Bacteria</taxon>
        <taxon>Bacillati</taxon>
        <taxon>Actinomycetota</taxon>
        <taxon>Actinomycetes</taxon>
        <taxon>Geodermatophilales</taxon>
        <taxon>Geodermatophilaceae</taxon>
        <taxon>Geodermatophilus</taxon>
    </lineage>
</organism>
<name>A0A1I6ZCM6_9ACTN</name>
<evidence type="ECO:0000313" key="1">
    <source>
        <dbReference type="EMBL" id="SFT60450.1"/>
    </source>
</evidence>
<dbReference type="EMBL" id="FPBA01000005">
    <property type="protein sequence ID" value="SFT60450.1"/>
    <property type="molecule type" value="Genomic_DNA"/>
</dbReference>
<protein>
    <submittedName>
        <fullName evidence="1">Uncharacterized protein</fullName>
    </submittedName>
</protein>
<gene>
    <name evidence="1" type="ORF">SAMN05660657_01804</name>
</gene>
<sequence>MVGRPVRDLLLPTARRLAAGPCRRAVQTMALVPVIARPTMRLLTSRVPS</sequence>